<feature type="compositionally biased region" description="Low complexity" evidence="1">
    <location>
        <begin position="308"/>
        <end position="323"/>
    </location>
</feature>
<dbReference type="Pfam" id="PF00010">
    <property type="entry name" value="HLH"/>
    <property type="match status" value="1"/>
</dbReference>
<feature type="region of interest" description="Disordered" evidence="1">
    <location>
        <begin position="299"/>
        <end position="376"/>
    </location>
</feature>
<proteinExistence type="predicted"/>
<dbReference type="InterPro" id="IPR036638">
    <property type="entry name" value="HLH_DNA-bd_sf"/>
</dbReference>
<dbReference type="InParanoid" id="A0A1B7MLB5"/>
<evidence type="ECO:0000256" key="1">
    <source>
        <dbReference type="SAM" id="MobiDB-lite"/>
    </source>
</evidence>
<dbReference type="STRING" id="1314800.A0A1B7MLB5"/>
<keyword evidence="4" id="KW-1185">Reference proteome</keyword>
<dbReference type="AlphaFoldDB" id="A0A1B7MLB5"/>
<protein>
    <recommendedName>
        <fullName evidence="2">BHLH domain-containing protein</fullName>
    </recommendedName>
</protein>
<dbReference type="InterPro" id="IPR011598">
    <property type="entry name" value="bHLH_dom"/>
</dbReference>
<feature type="compositionally biased region" description="Basic and acidic residues" evidence="1">
    <location>
        <begin position="74"/>
        <end position="90"/>
    </location>
</feature>
<feature type="region of interest" description="Disordered" evidence="1">
    <location>
        <begin position="17"/>
        <end position="141"/>
    </location>
</feature>
<gene>
    <name evidence="3" type="ORF">K503DRAFT_775640</name>
</gene>
<dbReference type="SUPFAM" id="SSF47459">
    <property type="entry name" value="HLH, helix-loop-helix DNA-binding domain"/>
    <property type="match status" value="1"/>
</dbReference>
<sequence>MSPLKPILPLDMVRAKRLRSDSGPTIPPPVDNQRQRLSSPMSSDYQAEDDAYDALPPPPQPRRRGRKPGSLSRAAREAQRKTNHSLIEKARRTKINDALATLRELVPPEYKRVNEAPEHSDDEDDEPKKSKGKSKPGEKEFKLEILVRTVAYLQDLTEKVKQLEENGCPNCKRPICHSSYDTRPSKRRRQDFESNQADEEEGARTDVASPHHPPSRLPSISTWLPPSSERRTLLLTPSQSPSCLPIPISSKPASLQLPTPPTSVTFAPSIFGVPPLLTLPSPSTFLPTSSGKQIQPCFSGFIPRRTSSDPSSSSSSSSSPMYSPEDETAASLLLRISTSSSSPHLPPKQASPSIEPHEESVHALTPSRLLGLTARK</sequence>
<dbReference type="PANTHER" id="PTHR46266">
    <property type="entry name" value="TRANSCRIPTION FACTOR TT8"/>
    <property type="match status" value="1"/>
</dbReference>
<feature type="compositionally biased region" description="Basic and acidic residues" evidence="1">
    <location>
        <begin position="109"/>
        <end position="119"/>
    </location>
</feature>
<dbReference type="EMBL" id="KV448775">
    <property type="protein sequence ID" value="OAX33404.1"/>
    <property type="molecule type" value="Genomic_DNA"/>
</dbReference>
<evidence type="ECO:0000259" key="2">
    <source>
        <dbReference type="PROSITE" id="PS50888"/>
    </source>
</evidence>
<dbReference type="PANTHER" id="PTHR46266:SF4">
    <property type="entry name" value="TRANSCRIPTION FACTOR TT8"/>
    <property type="match status" value="1"/>
</dbReference>
<dbReference type="Gene3D" id="4.10.280.10">
    <property type="entry name" value="Helix-loop-helix DNA-binding domain"/>
    <property type="match status" value="1"/>
</dbReference>
<evidence type="ECO:0000313" key="4">
    <source>
        <dbReference type="Proteomes" id="UP000092154"/>
    </source>
</evidence>
<feature type="domain" description="BHLH" evidence="2">
    <location>
        <begin position="79"/>
        <end position="156"/>
    </location>
</feature>
<dbReference type="PROSITE" id="PS50888">
    <property type="entry name" value="BHLH"/>
    <property type="match status" value="1"/>
</dbReference>
<dbReference type="Proteomes" id="UP000092154">
    <property type="component" value="Unassembled WGS sequence"/>
</dbReference>
<name>A0A1B7MLB5_9AGAM</name>
<organism evidence="3 4">
    <name type="scientific">Rhizopogon vinicolor AM-OR11-026</name>
    <dbReference type="NCBI Taxonomy" id="1314800"/>
    <lineage>
        <taxon>Eukaryota</taxon>
        <taxon>Fungi</taxon>
        <taxon>Dikarya</taxon>
        <taxon>Basidiomycota</taxon>
        <taxon>Agaricomycotina</taxon>
        <taxon>Agaricomycetes</taxon>
        <taxon>Agaricomycetidae</taxon>
        <taxon>Boletales</taxon>
        <taxon>Suillineae</taxon>
        <taxon>Rhizopogonaceae</taxon>
        <taxon>Rhizopogon</taxon>
    </lineage>
</organism>
<accession>A0A1B7MLB5</accession>
<feature type="region of interest" description="Disordered" evidence="1">
    <location>
        <begin position="163"/>
        <end position="240"/>
    </location>
</feature>
<dbReference type="GO" id="GO:0046983">
    <property type="term" value="F:protein dimerization activity"/>
    <property type="evidence" value="ECO:0007669"/>
    <property type="project" value="InterPro"/>
</dbReference>
<dbReference type="OrthoDB" id="690068at2759"/>
<reference evidence="3 4" key="1">
    <citation type="submission" date="2016-06" db="EMBL/GenBank/DDBJ databases">
        <title>Comparative genomics of the ectomycorrhizal sister species Rhizopogon vinicolor and Rhizopogon vesiculosus (Basidiomycota: Boletales) reveals a divergence of the mating type B locus.</title>
        <authorList>
            <consortium name="DOE Joint Genome Institute"/>
            <person name="Mujic A.B."/>
            <person name="Kuo A."/>
            <person name="Tritt A."/>
            <person name="Lipzen A."/>
            <person name="Chen C."/>
            <person name="Johnson J."/>
            <person name="Sharma A."/>
            <person name="Barry K."/>
            <person name="Grigoriev I.V."/>
            <person name="Spatafora J.W."/>
        </authorList>
    </citation>
    <scope>NUCLEOTIDE SEQUENCE [LARGE SCALE GENOMIC DNA]</scope>
    <source>
        <strain evidence="3 4">AM-OR11-026</strain>
    </source>
</reference>
<feature type="compositionally biased region" description="Polar residues" evidence="1">
    <location>
        <begin position="35"/>
        <end position="45"/>
    </location>
</feature>
<feature type="compositionally biased region" description="Low complexity" evidence="1">
    <location>
        <begin position="331"/>
        <end position="343"/>
    </location>
</feature>
<evidence type="ECO:0000313" key="3">
    <source>
        <dbReference type="EMBL" id="OAX33404.1"/>
    </source>
</evidence>
<dbReference type="SMART" id="SM00353">
    <property type="entry name" value="HLH"/>
    <property type="match status" value="1"/>
</dbReference>